<dbReference type="SUPFAM" id="SSF48403">
    <property type="entry name" value="Ankyrin repeat"/>
    <property type="match status" value="2"/>
</dbReference>
<dbReference type="AlphaFoldDB" id="A0A485KSV4"/>
<dbReference type="InterPro" id="IPR002110">
    <property type="entry name" value="Ankyrin_rpt"/>
</dbReference>
<dbReference type="Proteomes" id="UP000332933">
    <property type="component" value="Unassembled WGS sequence"/>
</dbReference>
<dbReference type="InterPro" id="IPR052050">
    <property type="entry name" value="SecEffector_AnkRepeat"/>
</dbReference>
<evidence type="ECO:0000256" key="1">
    <source>
        <dbReference type="SAM" id="MobiDB-lite"/>
    </source>
</evidence>
<sequence length="679" mass="74378">MKRESMSPKDCPIKTVLTSPVLGHAILPFQDGLDVTTRALVTFQFPDVCYPTKCRFNVGNSTFRAKLDALQRLLSAWLDAHGGWPALVTLFDTMPFMRPFVVLHSIHSADTALLQHLDAIFDIKSFHGNFIDVAADANQLKVLRCLAGMGHRGGTVSAAIAAARLGQMEILAFLHSAGYVDLTDHAVATVVAETGAAHGQIEVVRYVLARGGWTGGAVDNAVANGHLEVVKLLHDQGSAGPSFAALRRVVERGHAAVLAYLQQHRPDDCVYEEAVAVDNAEPWTSQCHPLCGKRFVRSRLVDIAAECGRLDMVRQILAHGGTFSTDAMDGAAASGHLAVLHWLVDHTNATYTRCALDLAAANNHVAVVTWLLERTDDPQPIESCACRGGVHATSDDSPFRGTTLAMDLAAQNGHLEMVQLLHRQPGAACSTEAMTGAIANGHMEVVAWLATHRTEGYCATDALDQMGQRECYDGLAWLLEHDDKIQASTWVAHEVARLGRLDLLQLIHAKQGFYYWDRVLRYAARNGHWQMVQWIATTVVTDQDLQSTHRKWRLNPALALEGAAKYGHLKMVQWVLQRWPGACLECARRAAAANRFLGIANYLKTRDDKNCRCKRCHVDVADTTCGVRGMAYCACVDVLDQTFEAAESGNMSDVDVDDDDEDSFDCGDENYISDDADDE</sequence>
<feature type="compositionally biased region" description="Acidic residues" evidence="1">
    <location>
        <begin position="654"/>
        <end position="679"/>
    </location>
</feature>
<evidence type="ECO:0000313" key="3">
    <source>
        <dbReference type="EMBL" id="VFT88122.1"/>
    </source>
</evidence>
<accession>A0A485KSV4</accession>
<dbReference type="PANTHER" id="PTHR46586:SF3">
    <property type="entry name" value="ANKYRIN REPEAT-CONTAINING PROTEIN"/>
    <property type="match status" value="1"/>
</dbReference>
<gene>
    <name evidence="3" type="primary">Aste57867_11258</name>
    <name evidence="2" type="ORF">As57867_011216</name>
    <name evidence="3" type="ORF">ASTE57867_11258</name>
</gene>
<evidence type="ECO:0000313" key="4">
    <source>
        <dbReference type="Proteomes" id="UP000332933"/>
    </source>
</evidence>
<dbReference type="EMBL" id="VJMH01005263">
    <property type="protein sequence ID" value="KAF0698107.1"/>
    <property type="molecule type" value="Genomic_DNA"/>
</dbReference>
<feature type="region of interest" description="Disordered" evidence="1">
    <location>
        <begin position="650"/>
        <end position="679"/>
    </location>
</feature>
<dbReference type="PANTHER" id="PTHR46586">
    <property type="entry name" value="ANKYRIN REPEAT-CONTAINING PROTEIN"/>
    <property type="match status" value="1"/>
</dbReference>
<reference evidence="3 4" key="1">
    <citation type="submission" date="2019-03" db="EMBL/GenBank/DDBJ databases">
        <authorList>
            <person name="Gaulin E."/>
            <person name="Dumas B."/>
        </authorList>
    </citation>
    <scope>NUCLEOTIDE SEQUENCE [LARGE SCALE GENOMIC DNA]</scope>
    <source>
        <strain evidence="3">CBS 568.67</strain>
    </source>
</reference>
<dbReference type="EMBL" id="CAADRA010005284">
    <property type="protein sequence ID" value="VFT88122.1"/>
    <property type="molecule type" value="Genomic_DNA"/>
</dbReference>
<evidence type="ECO:0000313" key="2">
    <source>
        <dbReference type="EMBL" id="KAF0698107.1"/>
    </source>
</evidence>
<dbReference type="InterPro" id="IPR036770">
    <property type="entry name" value="Ankyrin_rpt-contain_sf"/>
</dbReference>
<dbReference type="Gene3D" id="1.25.40.20">
    <property type="entry name" value="Ankyrin repeat-containing domain"/>
    <property type="match status" value="3"/>
</dbReference>
<protein>
    <submittedName>
        <fullName evidence="3">Aste57867_11258 protein</fullName>
    </submittedName>
</protein>
<organism evidence="3 4">
    <name type="scientific">Aphanomyces stellatus</name>
    <dbReference type="NCBI Taxonomy" id="120398"/>
    <lineage>
        <taxon>Eukaryota</taxon>
        <taxon>Sar</taxon>
        <taxon>Stramenopiles</taxon>
        <taxon>Oomycota</taxon>
        <taxon>Saprolegniomycetes</taxon>
        <taxon>Saprolegniales</taxon>
        <taxon>Verrucalvaceae</taxon>
        <taxon>Aphanomyces</taxon>
    </lineage>
</organism>
<keyword evidence="4" id="KW-1185">Reference proteome</keyword>
<reference evidence="2" key="2">
    <citation type="submission" date="2019-06" db="EMBL/GenBank/DDBJ databases">
        <title>Genomics analysis of Aphanomyces spp. identifies a new class of oomycete effector associated with host adaptation.</title>
        <authorList>
            <person name="Gaulin E."/>
        </authorList>
    </citation>
    <scope>NUCLEOTIDE SEQUENCE</scope>
    <source>
        <strain evidence="2">CBS 578.67</strain>
    </source>
</reference>
<name>A0A485KSV4_9STRA</name>
<proteinExistence type="predicted"/>
<dbReference type="Pfam" id="PF12796">
    <property type="entry name" value="Ank_2"/>
    <property type="match status" value="1"/>
</dbReference>